<dbReference type="PANTHER" id="PTHR47032">
    <property type="entry name" value="UDP-D-XYLOSE:L-FUCOSE ALPHA-1,3-D-XYLOSYLTRANSFERASE-RELATED"/>
    <property type="match status" value="1"/>
</dbReference>
<dbReference type="Proteomes" id="UP000693970">
    <property type="component" value="Unassembled WGS sequence"/>
</dbReference>
<evidence type="ECO:0000313" key="5">
    <source>
        <dbReference type="EMBL" id="KAG7367487.1"/>
    </source>
</evidence>
<dbReference type="GO" id="GO:0005794">
    <property type="term" value="C:Golgi apparatus"/>
    <property type="evidence" value="ECO:0007669"/>
    <property type="project" value="TreeGrafter"/>
</dbReference>
<name>A0A9K3K554_9STRA</name>
<feature type="compositionally biased region" description="Low complexity" evidence="1">
    <location>
        <begin position="108"/>
        <end position="125"/>
    </location>
</feature>
<dbReference type="OrthoDB" id="540503at2759"/>
<keyword evidence="2" id="KW-1133">Transmembrane helix</keyword>
<keyword evidence="6" id="KW-1185">Reference proteome</keyword>
<feature type="region of interest" description="Disordered" evidence="1">
    <location>
        <begin position="602"/>
        <end position="623"/>
    </location>
</feature>
<reference evidence="4" key="1">
    <citation type="journal article" date="2021" name="Sci. Rep.">
        <title>Diploid genomic architecture of Nitzschia inconspicua, an elite biomass production diatom.</title>
        <authorList>
            <person name="Oliver A."/>
            <person name="Podell S."/>
            <person name="Pinowska A."/>
            <person name="Traller J.C."/>
            <person name="Smith S.R."/>
            <person name="McClure R."/>
            <person name="Beliaev A."/>
            <person name="Bohutskyi P."/>
            <person name="Hill E.A."/>
            <person name="Rabines A."/>
            <person name="Zheng H."/>
            <person name="Allen L.Z."/>
            <person name="Kuo A."/>
            <person name="Grigoriev I.V."/>
            <person name="Allen A.E."/>
            <person name="Hazlebeck D."/>
            <person name="Allen E.E."/>
        </authorList>
    </citation>
    <scope>NUCLEOTIDE SEQUENCE</scope>
    <source>
        <strain evidence="4">Hildebrandi</strain>
    </source>
</reference>
<dbReference type="AlphaFoldDB" id="A0A9K3K554"/>
<dbReference type="EMBL" id="JAGRRH010000007">
    <property type="protein sequence ID" value="KAG7367487.1"/>
    <property type="molecule type" value="Genomic_DNA"/>
</dbReference>
<feature type="region of interest" description="Disordered" evidence="1">
    <location>
        <begin position="97"/>
        <end position="127"/>
    </location>
</feature>
<keyword evidence="4" id="KW-0808">Transferase</keyword>
<feature type="domain" description="Nucleotide-diphospho-sugar transferase" evidence="3">
    <location>
        <begin position="338"/>
        <end position="553"/>
    </location>
</feature>
<evidence type="ECO:0000256" key="1">
    <source>
        <dbReference type="SAM" id="MobiDB-lite"/>
    </source>
</evidence>
<protein>
    <submittedName>
        <fullName evidence="4">Nucleotide-diphospho-sugar transferase</fullName>
    </submittedName>
</protein>
<feature type="transmembrane region" description="Helical" evidence="2">
    <location>
        <begin position="30"/>
        <end position="52"/>
    </location>
</feature>
<dbReference type="GO" id="GO:0016757">
    <property type="term" value="F:glycosyltransferase activity"/>
    <property type="evidence" value="ECO:0007669"/>
    <property type="project" value="TreeGrafter"/>
</dbReference>
<dbReference type="InterPro" id="IPR052636">
    <property type="entry name" value="UDP-D-xylose:L-fucose_XylT"/>
</dbReference>
<accession>A0A9K3K554</accession>
<keyword evidence="2" id="KW-0472">Membrane</keyword>
<sequence length="623" mass="69391">MISQSHRGGGGSSSGGRLNGGRSGNESPRVLLIAVAIVSFFAGTVLTAHLHLGSCLMGGDANSISSNSEANGGGGHFQWNAKVEELAQKRLLELQKSSPLCQDKKPASDTSSASSSVTSSSTSSTHVNFPKSTKRYAVGMARTSKIDFFRQFDIGVPMDIPNEGESDVLLLYSTKKTLPSGYEHATNIDSSTNVPAIDIQHAVQNCDYVNVVLTDHSTTRHQCIALVPQYESYHIQKWMRTGKQGLDSTQPLKLVGRGYQSNGRNNFDPPQKAHIKKSWDMLSQYFTAFPDVMAELKPLVEKVATPGRTVTVMVCNFGQSELLANFACSARARNVDISSVLVFATDPETKEIAEGLGLTAFYDERNFGEMPSEAAGQYGDKKFTAMMLSKVLCVQMVSSLGYNILFSDVDMIYYKNPIEIFEDKDSPLMEFDMMFQDDGGHSVRYSPYSANTGFYYVRHNAKTEHFFSALLLSGDLIFKTDSHQQALIALMSEHVSLFGLRVKVFSRDEDEFPGGYQFHMKSGKYMRELFEGKKDPYLFHMSWTKNKDNKLRFFEQLGEWYVKEACLHKKVGEIAGIASDQEKGYANECCLREPTFKCHYRDKPSKHPCKDSPPIDDGRPSFW</sequence>
<feature type="region of interest" description="Disordered" evidence="1">
    <location>
        <begin position="1"/>
        <end position="23"/>
    </location>
</feature>
<evidence type="ECO:0000259" key="3">
    <source>
        <dbReference type="Pfam" id="PF03407"/>
    </source>
</evidence>
<evidence type="ECO:0000313" key="6">
    <source>
        <dbReference type="Proteomes" id="UP000693970"/>
    </source>
</evidence>
<evidence type="ECO:0000256" key="2">
    <source>
        <dbReference type="SAM" id="Phobius"/>
    </source>
</evidence>
<gene>
    <name evidence="4" type="ORF">IV203_004887</name>
    <name evidence="5" type="ORF">IV203_030158</name>
</gene>
<evidence type="ECO:0000313" key="4">
    <source>
        <dbReference type="EMBL" id="KAG7337296.1"/>
    </source>
</evidence>
<dbReference type="PANTHER" id="PTHR47032:SF1">
    <property type="entry name" value="UDP-D-XYLOSE:L-FUCOSE ALPHA-1,3-D-XYLOSYLTRANSFERASE-RELATED"/>
    <property type="match status" value="1"/>
</dbReference>
<feature type="compositionally biased region" description="Gly residues" evidence="1">
    <location>
        <begin position="7"/>
        <end position="23"/>
    </location>
</feature>
<comment type="caution">
    <text evidence="4">The sequence shown here is derived from an EMBL/GenBank/DDBJ whole genome shotgun (WGS) entry which is preliminary data.</text>
</comment>
<reference evidence="4" key="2">
    <citation type="submission" date="2021-04" db="EMBL/GenBank/DDBJ databases">
        <authorList>
            <person name="Podell S."/>
        </authorList>
    </citation>
    <scope>NUCLEOTIDE SEQUENCE</scope>
    <source>
        <strain evidence="4">Hildebrandi</strain>
    </source>
</reference>
<dbReference type="InterPro" id="IPR005069">
    <property type="entry name" value="Nucl-diP-sugar_transferase"/>
</dbReference>
<proteinExistence type="predicted"/>
<keyword evidence="2" id="KW-0812">Transmembrane</keyword>
<dbReference type="Pfam" id="PF03407">
    <property type="entry name" value="Nucleotid_trans"/>
    <property type="match status" value="1"/>
</dbReference>
<organism evidence="4 6">
    <name type="scientific">Nitzschia inconspicua</name>
    <dbReference type="NCBI Taxonomy" id="303405"/>
    <lineage>
        <taxon>Eukaryota</taxon>
        <taxon>Sar</taxon>
        <taxon>Stramenopiles</taxon>
        <taxon>Ochrophyta</taxon>
        <taxon>Bacillariophyta</taxon>
        <taxon>Bacillariophyceae</taxon>
        <taxon>Bacillariophycidae</taxon>
        <taxon>Bacillariales</taxon>
        <taxon>Bacillariaceae</taxon>
        <taxon>Nitzschia</taxon>
    </lineage>
</organism>
<dbReference type="EMBL" id="JAGRRH010000088">
    <property type="protein sequence ID" value="KAG7337296.1"/>
    <property type="molecule type" value="Genomic_DNA"/>
</dbReference>